<dbReference type="EMBL" id="AP026867">
    <property type="protein sequence ID" value="BDS15536.1"/>
    <property type="molecule type" value="Genomic_DNA"/>
</dbReference>
<organism evidence="1 2">
    <name type="scientific">Aureispira anguillae</name>
    <dbReference type="NCBI Taxonomy" id="2864201"/>
    <lineage>
        <taxon>Bacteria</taxon>
        <taxon>Pseudomonadati</taxon>
        <taxon>Bacteroidota</taxon>
        <taxon>Saprospiria</taxon>
        <taxon>Saprospirales</taxon>
        <taxon>Saprospiraceae</taxon>
        <taxon>Aureispira</taxon>
    </lineage>
</organism>
<sequence>MEHYRVNKLLLILLLAISFNACKNILSYQQMEKKLKKLEQFTYQFGDASVPPPFHRSYTIVANKDSILLTVDSYGDTLVQKKYQMPEDGLTRIGQALIKNKIHKRRQKKEANGCTGGTTQSIAYRCHEDAKPFSASRYNCGGEHYGTLMGDIDSFLVDIYPLTPDLKEVLRSTQ</sequence>
<name>A0A916DXZ3_9BACT</name>
<protein>
    <submittedName>
        <fullName evidence="1">Uncharacterized protein</fullName>
    </submittedName>
</protein>
<dbReference type="Proteomes" id="UP001060919">
    <property type="component" value="Chromosome"/>
</dbReference>
<dbReference type="AlphaFoldDB" id="A0A916DXZ3"/>
<proteinExistence type="predicted"/>
<reference evidence="1" key="1">
    <citation type="submission" date="2022-09" db="EMBL/GenBank/DDBJ databases">
        <title>Aureispira anguillicida sp. nov., isolated from Leptocephalus of Japanese eel Anguilla japonica.</title>
        <authorList>
            <person name="Yuasa K."/>
            <person name="Mekata T."/>
            <person name="Ikunari K."/>
        </authorList>
    </citation>
    <scope>NUCLEOTIDE SEQUENCE</scope>
    <source>
        <strain evidence="1">EL160426</strain>
    </source>
</reference>
<evidence type="ECO:0000313" key="1">
    <source>
        <dbReference type="EMBL" id="BDS15536.1"/>
    </source>
</evidence>
<keyword evidence="2" id="KW-1185">Reference proteome</keyword>
<gene>
    <name evidence="1" type="ORF">AsAng_0063200</name>
</gene>
<dbReference type="KEGG" id="aup:AsAng_0063200"/>
<dbReference type="RefSeq" id="WP_264790680.1">
    <property type="nucleotide sequence ID" value="NZ_AP026867.1"/>
</dbReference>
<evidence type="ECO:0000313" key="2">
    <source>
        <dbReference type="Proteomes" id="UP001060919"/>
    </source>
</evidence>
<accession>A0A916DXZ3</accession>